<keyword evidence="1" id="KW-0732">Signal</keyword>
<comment type="caution">
    <text evidence="2">The sequence shown here is derived from an EMBL/GenBank/DDBJ whole genome shotgun (WGS) entry which is preliminary data.</text>
</comment>
<protein>
    <submittedName>
        <fullName evidence="2">Uncharacterized protein</fullName>
    </submittedName>
</protein>
<gene>
    <name evidence="2" type="ORF">IAC85_05580</name>
</gene>
<proteinExistence type="predicted"/>
<sequence length="367" mass="41628">MQKKIRKYSKVFFAVAVLVGSFLAVPVFAEVSKWSAPQYQMNEMTEGIVASDVTITDVVDENGNPSKHYEITYTIPEGFDQERITLVPDGYIRDAALPGMNDSFIIHIRNESSHEYAYVDDSFVLSVEDFSIYDESVLGDIVSSATSFSGVPIREEISFYRTKNTALQALFGVDRTSDLTSEMVQDDSISAQLDPVKYPNGVADLHLYYLDFYNAKYGTNATKLEDLPDKAISELLDGNYTQSARESNREVIELAFNYLYNKLVAFSFGQEEINDENSQNYSIGSYMRKESSYQYANRLLQDSFAKLESGEEASINMPHIYINGRYTTNTYMNYYIGFYLELQLERTDMPVSGEVEVPTPPKTDYVP</sequence>
<name>A0A9D0Z188_9FIRM</name>
<evidence type="ECO:0000256" key="1">
    <source>
        <dbReference type="SAM" id="SignalP"/>
    </source>
</evidence>
<dbReference type="AlphaFoldDB" id="A0A9D0Z188"/>
<evidence type="ECO:0000313" key="3">
    <source>
        <dbReference type="Proteomes" id="UP000886725"/>
    </source>
</evidence>
<organism evidence="2 3">
    <name type="scientific">Candidatus Faecenecus gallistercoris</name>
    <dbReference type="NCBI Taxonomy" id="2840793"/>
    <lineage>
        <taxon>Bacteria</taxon>
        <taxon>Bacillati</taxon>
        <taxon>Bacillota</taxon>
        <taxon>Bacillota incertae sedis</taxon>
        <taxon>Candidatus Faecenecus</taxon>
    </lineage>
</organism>
<dbReference type="Proteomes" id="UP000886725">
    <property type="component" value="Unassembled WGS sequence"/>
</dbReference>
<feature type="signal peptide" evidence="1">
    <location>
        <begin position="1"/>
        <end position="29"/>
    </location>
</feature>
<feature type="chain" id="PRO_5038363949" evidence="1">
    <location>
        <begin position="30"/>
        <end position="367"/>
    </location>
</feature>
<evidence type="ECO:0000313" key="2">
    <source>
        <dbReference type="EMBL" id="HIQ65191.1"/>
    </source>
</evidence>
<dbReference type="EMBL" id="DVFU01000107">
    <property type="protein sequence ID" value="HIQ65191.1"/>
    <property type="molecule type" value="Genomic_DNA"/>
</dbReference>
<reference evidence="2" key="2">
    <citation type="journal article" date="2021" name="PeerJ">
        <title>Extensive microbial diversity within the chicken gut microbiome revealed by metagenomics and culture.</title>
        <authorList>
            <person name="Gilroy R."/>
            <person name="Ravi A."/>
            <person name="Getino M."/>
            <person name="Pursley I."/>
            <person name="Horton D.L."/>
            <person name="Alikhan N.F."/>
            <person name="Baker D."/>
            <person name="Gharbi K."/>
            <person name="Hall N."/>
            <person name="Watson M."/>
            <person name="Adriaenssens E.M."/>
            <person name="Foster-Nyarko E."/>
            <person name="Jarju S."/>
            <person name="Secka A."/>
            <person name="Antonio M."/>
            <person name="Oren A."/>
            <person name="Chaudhuri R.R."/>
            <person name="La Ragione R."/>
            <person name="Hildebrand F."/>
            <person name="Pallen M.J."/>
        </authorList>
    </citation>
    <scope>NUCLEOTIDE SEQUENCE</scope>
    <source>
        <strain evidence="2">CHK165-10780</strain>
    </source>
</reference>
<accession>A0A9D0Z188</accession>
<reference evidence="2" key="1">
    <citation type="submission" date="2020-10" db="EMBL/GenBank/DDBJ databases">
        <authorList>
            <person name="Gilroy R."/>
        </authorList>
    </citation>
    <scope>NUCLEOTIDE SEQUENCE</scope>
    <source>
        <strain evidence="2">CHK165-10780</strain>
    </source>
</reference>